<organism evidence="2 3">
    <name type="scientific">Albula glossodonta</name>
    <name type="common">roundjaw bonefish</name>
    <dbReference type="NCBI Taxonomy" id="121402"/>
    <lineage>
        <taxon>Eukaryota</taxon>
        <taxon>Metazoa</taxon>
        <taxon>Chordata</taxon>
        <taxon>Craniata</taxon>
        <taxon>Vertebrata</taxon>
        <taxon>Euteleostomi</taxon>
        <taxon>Actinopterygii</taxon>
        <taxon>Neopterygii</taxon>
        <taxon>Teleostei</taxon>
        <taxon>Albuliformes</taxon>
        <taxon>Albulidae</taxon>
        <taxon>Albula</taxon>
    </lineage>
</organism>
<dbReference type="Proteomes" id="UP000824540">
    <property type="component" value="Unassembled WGS sequence"/>
</dbReference>
<keyword evidence="3" id="KW-1185">Reference proteome</keyword>
<dbReference type="EMBL" id="JAFBMS010000058">
    <property type="protein sequence ID" value="KAG9339072.1"/>
    <property type="molecule type" value="Genomic_DNA"/>
</dbReference>
<gene>
    <name evidence="2" type="ORF">JZ751_024100</name>
</gene>
<evidence type="ECO:0000256" key="1">
    <source>
        <dbReference type="SAM" id="MobiDB-lite"/>
    </source>
</evidence>
<dbReference type="AlphaFoldDB" id="A0A8T2NN81"/>
<feature type="compositionally biased region" description="Basic and acidic residues" evidence="1">
    <location>
        <begin position="502"/>
        <end position="511"/>
    </location>
</feature>
<evidence type="ECO:0000313" key="2">
    <source>
        <dbReference type="EMBL" id="KAG9339072.1"/>
    </source>
</evidence>
<accession>A0A8T2NN81</accession>
<comment type="caution">
    <text evidence="2">The sequence shown here is derived from an EMBL/GenBank/DDBJ whole genome shotgun (WGS) entry which is preliminary data.</text>
</comment>
<evidence type="ECO:0000313" key="3">
    <source>
        <dbReference type="Proteomes" id="UP000824540"/>
    </source>
</evidence>
<proteinExistence type="predicted"/>
<sequence>MPRAGPFSIIESEFLDFVTDLSVLDDPGPSACKTWQLLMAGLLSLTGNRVNYCIWGVWGGGGVSGPLSLVTGIEFPHTRPFREWSSTGLSLRGSQQVPKRELYEDVKLDSFEGEKGEETLIKLPCQQHSSVVIGEFLASPPPPPRVLPLILLSRSVLPQFLTLSLMCPSPHHHVISVHYDNVFKSEERKRTHLEMERCNELCTLRRGHLVAVSFCGKPTPTPPHSPPIPSASLQGISPLPLPPSTSSHRVFYGLFLIETWAINIPPTLIPPCTGRAHNALCSGENAGHISQNNLIKWERKPKNHSGVYVSEYVSVYECNVGGGGGYMGQPPFLSPVSEELGRVCGERPGSSPALQLAVREAEESECSYQNRWEHLTPPEHNSGGLGRPPSDRWVGAGYRSLCWGGGVTGGRPQSLACCGNICFFSRKRKLAFYSIIPAQGMGTPEHWNNFQTEEWILPQFYHKSPNDCIRTFCLCILEVIQKDCPEHDVRLSRESGGPGIRTEAKTKDTTS</sequence>
<reference evidence="2" key="1">
    <citation type="thesis" date="2021" institute="BYU ScholarsArchive" country="Provo, UT, USA">
        <title>Applications of and Algorithms for Genome Assembly and Genomic Analyses with an Emphasis on Marine Teleosts.</title>
        <authorList>
            <person name="Pickett B.D."/>
        </authorList>
    </citation>
    <scope>NUCLEOTIDE SEQUENCE</scope>
    <source>
        <strain evidence="2">HI-2016</strain>
    </source>
</reference>
<feature type="region of interest" description="Disordered" evidence="1">
    <location>
        <begin position="491"/>
        <end position="511"/>
    </location>
</feature>
<name>A0A8T2NN81_9TELE</name>
<protein>
    <submittedName>
        <fullName evidence="2">Uncharacterized protein</fullName>
    </submittedName>
</protein>